<dbReference type="AlphaFoldDB" id="F8LCB8"/>
<organism evidence="1">
    <name type="scientific">Waddlia chondrophila 2032/99</name>
    <dbReference type="NCBI Taxonomy" id="765953"/>
    <lineage>
        <taxon>Bacteria</taxon>
        <taxon>Pseudomonadati</taxon>
        <taxon>Chlamydiota</taxon>
        <taxon>Chlamydiia</taxon>
        <taxon>Parachlamydiales</taxon>
        <taxon>Waddliaceae</taxon>
        <taxon>Waddlia</taxon>
    </lineage>
</organism>
<proteinExistence type="predicted"/>
<reference evidence="1" key="1">
    <citation type="submission" date="2011-05" db="EMBL/GenBank/DDBJ databases">
        <title>Unity in variety -- the pan-genome of the Chlamydiae.</title>
        <authorList>
            <person name="Collingro A."/>
            <person name="Tischler P."/>
            <person name="Weinmaier T."/>
            <person name="Penz T."/>
            <person name="Heinz E."/>
            <person name="Brunham R.C."/>
            <person name="Read T.D."/>
            <person name="Bavoil P.M."/>
            <person name="Sachse K."/>
            <person name="Kahane S."/>
            <person name="Friedman M.G."/>
            <person name="Rattei T."/>
            <person name="Myers G.S.A."/>
            <person name="Horn M."/>
        </authorList>
    </citation>
    <scope>NUCLEOTIDE SEQUENCE</scope>
    <source>
        <strain evidence="1">2032/99</strain>
    </source>
</reference>
<name>F8LCB8_9BACT</name>
<protein>
    <submittedName>
        <fullName evidence="1">Uncharacterized protein</fullName>
    </submittedName>
</protein>
<gene>
    <name evidence="1" type="ORF">WCH_CV17570</name>
</gene>
<evidence type="ECO:0000313" key="1">
    <source>
        <dbReference type="EMBL" id="CCB91132.1"/>
    </source>
</evidence>
<accession>F8LCB8</accession>
<dbReference type="EMBL" id="FR872650">
    <property type="protein sequence ID" value="CCB91132.1"/>
    <property type="molecule type" value="Genomic_DNA"/>
</dbReference>
<sequence length="292" mass="32856">MVRVTEMDAKEFFMSRTYVALGTPEKFMKLGDFNVISKGEKLDVYYNLDVGDQRQRMFNVNSGTYKNLEKVHHSFHYSGQGHMKEGPGVDKHFLGYISDGSVLNSSSMDPLILGIESYFFDIAAGEGDYEQDTLFLSPPSELAQYSILWLWVPATYPQKIHSRYWHVNLWGREDGYNSVQTAALHDMAISLEMKTISTVNGWEIRALFLKSLLPAMVPGVVLSHPKGVDQACRAWASTDAHLPFSQMLKLEAIKKKPILTTGHYQIPEKSRTPGVWIKQKEVVDGADSTLGG</sequence>